<dbReference type="PANTHER" id="PTHR34824">
    <property type="entry name" value="HEAT-INDUCIBLE TRANSCRIPTION REPRESSOR HRCA"/>
    <property type="match status" value="1"/>
</dbReference>
<evidence type="ECO:0000259" key="8">
    <source>
        <dbReference type="Pfam" id="PF03444"/>
    </source>
</evidence>
<feature type="domain" description="Heat-inducible transcription repressor HrcA C-terminal" evidence="7">
    <location>
        <begin position="103"/>
        <end position="315"/>
    </location>
</feature>
<keyword evidence="4 5" id="KW-0804">Transcription</keyword>
<sequence>MRRLVILKTVIELYIERGEPVGSRVIADQYLRDVSSATIRNDMAALEQMGYLHQPHTSAGRIPTSRGYRFYISQLMRREPLSEANRELIDSELVRGDLNPAALINTASELLARMTDCASVSATGRMNEAIITKVDVIPIGRRLYALLMATSSGTVETRVTRLDLDLTPEQKAFFVRFIRENVVGTRVEALSNEKIVELGLGLGSYNVGLVPLLYSVYAITRGLQQEQVTIHNEASLLRHGILKPEDFTLLLDEKQRIALLLDSDPSGLTIRFGGSKGGLSMENSSLIIAPYRQAGGILGYFGVIGPRRMDYGRVIPVVEYLADTVTRLLTDGLEEDRSKPARPDGSSRGGKIVRL</sequence>
<dbReference type="Pfam" id="PF03444">
    <property type="entry name" value="WHD_HrcA"/>
    <property type="match status" value="1"/>
</dbReference>
<dbReference type="Pfam" id="PF01628">
    <property type="entry name" value="HrcA"/>
    <property type="match status" value="1"/>
</dbReference>
<dbReference type="GO" id="GO:0045892">
    <property type="term" value="P:negative regulation of DNA-templated transcription"/>
    <property type="evidence" value="ECO:0007669"/>
    <property type="project" value="UniProtKB-UniRule"/>
</dbReference>
<evidence type="ECO:0000313" key="10">
    <source>
        <dbReference type="Proteomes" id="UP000824241"/>
    </source>
</evidence>
<feature type="domain" description="Winged helix-turn-helix transcription repressor HrcA DNA-binding" evidence="8">
    <location>
        <begin position="6"/>
        <end position="69"/>
    </location>
</feature>
<feature type="region of interest" description="Disordered" evidence="6">
    <location>
        <begin position="334"/>
        <end position="355"/>
    </location>
</feature>
<dbReference type="PIRSF" id="PIRSF005485">
    <property type="entry name" value="HrcA"/>
    <property type="match status" value="1"/>
</dbReference>
<dbReference type="Proteomes" id="UP000824241">
    <property type="component" value="Unassembled WGS sequence"/>
</dbReference>
<evidence type="ECO:0000313" key="9">
    <source>
        <dbReference type="EMBL" id="HIR60216.1"/>
    </source>
</evidence>
<accession>A0A9D1J405</accession>
<dbReference type="InterPro" id="IPR023120">
    <property type="entry name" value="WHTH_transcript_rep_HrcA_IDD"/>
</dbReference>
<comment type="similarity">
    <text evidence="5">Belongs to the HrcA family.</text>
</comment>
<comment type="caution">
    <text evidence="9">The sequence shown here is derived from an EMBL/GenBank/DDBJ whole genome shotgun (WGS) entry which is preliminary data.</text>
</comment>
<gene>
    <name evidence="5 9" type="primary">hrcA</name>
    <name evidence="9" type="ORF">IAB37_01390</name>
</gene>
<evidence type="ECO:0000256" key="5">
    <source>
        <dbReference type="HAMAP-Rule" id="MF_00081"/>
    </source>
</evidence>
<reference evidence="9" key="1">
    <citation type="submission" date="2020-10" db="EMBL/GenBank/DDBJ databases">
        <authorList>
            <person name="Gilroy R."/>
        </authorList>
    </citation>
    <scope>NUCLEOTIDE SEQUENCE</scope>
    <source>
        <strain evidence="9">CHK189-12415</strain>
    </source>
</reference>
<dbReference type="InterPro" id="IPR036390">
    <property type="entry name" value="WH_DNA-bd_sf"/>
</dbReference>
<dbReference type="InterPro" id="IPR005104">
    <property type="entry name" value="WHTH_HrcA_DNA-bd"/>
</dbReference>
<evidence type="ECO:0000256" key="6">
    <source>
        <dbReference type="SAM" id="MobiDB-lite"/>
    </source>
</evidence>
<evidence type="ECO:0000259" key="7">
    <source>
        <dbReference type="Pfam" id="PF01628"/>
    </source>
</evidence>
<dbReference type="InterPro" id="IPR021153">
    <property type="entry name" value="HrcA_C"/>
</dbReference>
<dbReference type="InterPro" id="IPR036388">
    <property type="entry name" value="WH-like_DNA-bd_sf"/>
</dbReference>
<keyword evidence="3 5" id="KW-0346">Stress response</keyword>
<dbReference type="GO" id="GO:0003677">
    <property type="term" value="F:DNA binding"/>
    <property type="evidence" value="ECO:0007669"/>
    <property type="project" value="InterPro"/>
</dbReference>
<keyword evidence="1 5" id="KW-0678">Repressor</keyword>
<dbReference type="SUPFAM" id="SSF55781">
    <property type="entry name" value="GAF domain-like"/>
    <property type="match status" value="1"/>
</dbReference>
<evidence type="ECO:0000256" key="2">
    <source>
        <dbReference type="ARBA" id="ARBA00023015"/>
    </source>
</evidence>
<dbReference type="NCBIfam" id="TIGR00331">
    <property type="entry name" value="hrcA"/>
    <property type="match status" value="1"/>
</dbReference>
<proteinExistence type="inferred from homology"/>
<organism evidence="9 10">
    <name type="scientific">Candidatus Faecivivens stercoravium</name>
    <dbReference type="NCBI Taxonomy" id="2840803"/>
    <lineage>
        <taxon>Bacteria</taxon>
        <taxon>Bacillati</taxon>
        <taxon>Bacillota</taxon>
        <taxon>Clostridia</taxon>
        <taxon>Eubacteriales</taxon>
        <taxon>Oscillospiraceae</taxon>
        <taxon>Oscillospiraceae incertae sedis</taxon>
        <taxon>Candidatus Faecivivens</taxon>
    </lineage>
</organism>
<evidence type="ECO:0000256" key="1">
    <source>
        <dbReference type="ARBA" id="ARBA00022491"/>
    </source>
</evidence>
<keyword evidence="2 5" id="KW-0805">Transcription regulation</keyword>
<name>A0A9D1J405_9FIRM</name>
<dbReference type="SUPFAM" id="SSF46785">
    <property type="entry name" value="Winged helix' DNA-binding domain"/>
    <property type="match status" value="1"/>
</dbReference>
<dbReference type="Gene3D" id="3.30.390.60">
    <property type="entry name" value="Heat-inducible transcription repressor hrca homolog, domain 3"/>
    <property type="match status" value="1"/>
</dbReference>
<dbReference type="EMBL" id="DVHA01000044">
    <property type="protein sequence ID" value="HIR60216.1"/>
    <property type="molecule type" value="Genomic_DNA"/>
</dbReference>
<protein>
    <recommendedName>
        <fullName evidence="5">Heat-inducible transcription repressor HrcA</fullName>
    </recommendedName>
</protein>
<evidence type="ECO:0000256" key="4">
    <source>
        <dbReference type="ARBA" id="ARBA00023163"/>
    </source>
</evidence>
<dbReference type="HAMAP" id="MF_00081">
    <property type="entry name" value="HrcA"/>
    <property type="match status" value="1"/>
</dbReference>
<dbReference type="Gene3D" id="3.30.450.40">
    <property type="match status" value="1"/>
</dbReference>
<dbReference type="AlphaFoldDB" id="A0A9D1J405"/>
<comment type="function">
    <text evidence="5">Negative regulator of class I heat shock genes (grpE-dnaK-dnaJ and groELS operons). Prevents heat-shock induction of these operons.</text>
</comment>
<evidence type="ECO:0000256" key="3">
    <source>
        <dbReference type="ARBA" id="ARBA00023016"/>
    </source>
</evidence>
<dbReference type="InterPro" id="IPR002571">
    <property type="entry name" value="HrcA"/>
</dbReference>
<dbReference type="Gene3D" id="1.10.10.10">
    <property type="entry name" value="Winged helix-like DNA-binding domain superfamily/Winged helix DNA-binding domain"/>
    <property type="match status" value="1"/>
</dbReference>
<dbReference type="InterPro" id="IPR029016">
    <property type="entry name" value="GAF-like_dom_sf"/>
</dbReference>
<reference evidence="9" key="2">
    <citation type="journal article" date="2021" name="PeerJ">
        <title>Extensive microbial diversity within the chicken gut microbiome revealed by metagenomics and culture.</title>
        <authorList>
            <person name="Gilroy R."/>
            <person name="Ravi A."/>
            <person name="Getino M."/>
            <person name="Pursley I."/>
            <person name="Horton D.L."/>
            <person name="Alikhan N.F."/>
            <person name="Baker D."/>
            <person name="Gharbi K."/>
            <person name="Hall N."/>
            <person name="Watson M."/>
            <person name="Adriaenssens E.M."/>
            <person name="Foster-Nyarko E."/>
            <person name="Jarju S."/>
            <person name="Secka A."/>
            <person name="Antonio M."/>
            <person name="Oren A."/>
            <person name="Chaudhuri R.R."/>
            <person name="La Ragione R."/>
            <person name="Hildebrand F."/>
            <person name="Pallen M.J."/>
        </authorList>
    </citation>
    <scope>NUCLEOTIDE SEQUENCE</scope>
    <source>
        <strain evidence="9">CHK189-12415</strain>
    </source>
</reference>
<dbReference type="PANTHER" id="PTHR34824:SF1">
    <property type="entry name" value="HEAT-INDUCIBLE TRANSCRIPTION REPRESSOR HRCA"/>
    <property type="match status" value="1"/>
</dbReference>